<evidence type="ECO:0000256" key="3">
    <source>
        <dbReference type="ARBA" id="ARBA00023125"/>
    </source>
</evidence>
<evidence type="ECO:0000256" key="5">
    <source>
        <dbReference type="ARBA" id="ARBA00058938"/>
    </source>
</evidence>
<evidence type="ECO:0000259" key="8">
    <source>
        <dbReference type="PROSITE" id="PS51078"/>
    </source>
</evidence>
<dbReference type="InterPro" id="IPR036390">
    <property type="entry name" value="WH_DNA-bd_sf"/>
</dbReference>
<protein>
    <recommendedName>
        <fullName evidence="6">Glycerol operon regulatory protein</fullName>
    </recommendedName>
</protein>
<dbReference type="GO" id="GO:0003700">
    <property type="term" value="F:DNA-binding transcription factor activity"/>
    <property type="evidence" value="ECO:0007669"/>
    <property type="project" value="TreeGrafter"/>
</dbReference>
<dbReference type="PROSITE" id="PS51078">
    <property type="entry name" value="ICLR_ED"/>
    <property type="match status" value="1"/>
</dbReference>
<accession>A0A286GV49</accession>
<organism evidence="9 10">
    <name type="scientific">Blastococcus haudaquaticus</name>
    <dbReference type="NCBI Taxonomy" id="1938745"/>
    <lineage>
        <taxon>Bacteria</taxon>
        <taxon>Bacillati</taxon>
        <taxon>Actinomycetota</taxon>
        <taxon>Actinomycetes</taxon>
        <taxon>Geodermatophilales</taxon>
        <taxon>Geodermatophilaceae</taxon>
        <taxon>Blastococcus</taxon>
    </lineage>
</organism>
<gene>
    <name evidence="9" type="ORF">SAMN06272739_2302</name>
</gene>
<dbReference type="AlphaFoldDB" id="A0A286GV49"/>
<dbReference type="InterPro" id="IPR036388">
    <property type="entry name" value="WH-like_DNA-bd_sf"/>
</dbReference>
<reference evidence="10" key="1">
    <citation type="submission" date="2017-09" db="EMBL/GenBank/DDBJ databases">
        <authorList>
            <person name="Varghese N."/>
            <person name="Submissions S."/>
        </authorList>
    </citation>
    <scope>NUCLEOTIDE SEQUENCE [LARGE SCALE GENOMIC DNA]</scope>
    <source>
        <strain evidence="10">DSM 44270</strain>
    </source>
</reference>
<evidence type="ECO:0000313" key="9">
    <source>
        <dbReference type="EMBL" id="SOD99408.1"/>
    </source>
</evidence>
<dbReference type="InterPro" id="IPR005471">
    <property type="entry name" value="Tscrpt_reg_IclR_N"/>
</dbReference>
<keyword evidence="3" id="KW-0238">DNA-binding</keyword>
<dbReference type="Pfam" id="PF01614">
    <property type="entry name" value="IclR_C"/>
    <property type="match status" value="1"/>
</dbReference>
<keyword evidence="4" id="KW-0804">Transcription</keyword>
<dbReference type="GO" id="GO:0003677">
    <property type="term" value="F:DNA binding"/>
    <property type="evidence" value="ECO:0007669"/>
    <property type="project" value="UniProtKB-KW"/>
</dbReference>
<dbReference type="InterPro" id="IPR050707">
    <property type="entry name" value="HTH_MetabolicPath_Reg"/>
</dbReference>
<evidence type="ECO:0000313" key="10">
    <source>
        <dbReference type="Proteomes" id="UP000219482"/>
    </source>
</evidence>
<dbReference type="RefSeq" id="WP_097184138.1">
    <property type="nucleotide sequence ID" value="NZ_OCNK01000002.1"/>
</dbReference>
<name>A0A286GV49_9ACTN</name>
<dbReference type="InterPro" id="IPR029016">
    <property type="entry name" value="GAF-like_dom_sf"/>
</dbReference>
<dbReference type="PROSITE" id="PS51077">
    <property type="entry name" value="HTH_ICLR"/>
    <property type="match status" value="1"/>
</dbReference>
<dbReference type="GO" id="GO:0045892">
    <property type="term" value="P:negative regulation of DNA-templated transcription"/>
    <property type="evidence" value="ECO:0007669"/>
    <property type="project" value="TreeGrafter"/>
</dbReference>
<dbReference type="SMART" id="SM00346">
    <property type="entry name" value="HTH_ICLR"/>
    <property type="match status" value="1"/>
</dbReference>
<dbReference type="GO" id="GO:0006071">
    <property type="term" value="P:glycerol metabolic process"/>
    <property type="evidence" value="ECO:0007669"/>
    <property type="project" value="UniProtKB-KW"/>
</dbReference>
<keyword evidence="10" id="KW-1185">Reference proteome</keyword>
<dbReference type="PANTHER" id="PTHR30136">
    <property type="entry name" value="HELIX-TURN-HELIX TRANSCRIPTIONAL REGULATOR, ICLR FAMILY"/>
    <property type="match status" value="1"/>
</dbReference>
<comment type="function">
    <text evidence="5">May be an activator protein for the gylABX operon.</text>
</comment>
<feature type="domain" description="HTH iclR-type" evidence="7">
    <location>
        <begin position="21"/>
        <end position="82"/>
    </location>
</feature>
<dbReference type="PANTHER" id="PTHR30136:SF24">
    <property type="entry name" value="HTH-TYPE TRANSCRIPTIONAL REPRESSOR ALLR"/>
    <property type="match status" value="1"/>
</dbReference>
<dbReference type="FunFam" id="1.10.10.10:FF:000056">
    <property type="entry name" value="IclR family transcriptional regulator"/>
    <property type="match status" value="1"/>
</dbReference>
<feature type="domain" description="IclR-ED" evidence="8">
    <location>
        <begin position="83"/>
        <end position="267"/>
    </location>
</feature>
<evidence type="ECO:0000259" key="7">
    <source>
        <dbReference type="PROSITE" id="PS51077"/>
    </source>
</evidence>
<dbReference type="SUPFAM" id="SSF55781">
    <property type="entry name" value="GAF domain-like"/>
    <property type="match status" value="1"/>
</dbReference>
<keyword evidence="2" id="KW-0805">Transcription regulation</keyword>
<evidence type="ECO:0000256" key="6">
    <source>
        <dbReference type="ARBA" id="ARBA00070406"/>
    </source>
</evidence>
<dbReference type="EMBL" id="OCNK01000002">
    <property type="protein sequence ID" value="SOD99408.1"/>
    <property type="molecule type" value="Genomic_DNA"/>
</dbReference>
<sequence length="270" mass="28873">MSIVDAADPREESDVADRRGVRSVTRALDILTAFSARHPRLQLRELADIVGLPKPSTHRIAVSLVERGFLRQESDGAYSLGGRLLELGGLVSTSSALSQLTRDAVAALAELTEETILVAEVDWVDRTLLVIRKRPATHPLAVTSPVGKRTHIGNGCIGKAVLGALEPSEADQIVPQLKLVPRAARSIVDHDEFRREVASVARRGFATDTHEFTDGVAGAAVAVGAGGRPLGALAIVAPATRAPRAQLERLGRLIRRTLDDTNRAYAADRS</sequence>
<dbReference type="OrthoDB" id="8479143at2"/>
<dbReference type="Gene3D" id="1.10.10.10">
    <property type="entry name" value="Winged helix-like DNA-binding domain superfamily/Winged helix DNA-binding domain"/>
    <property type="match status" value="1"/>
</dbReference>
<dbReference type="SUPFAM" id="SSF46785">
    <property type="entry name" value="Winged helix' DNA-binding domain"/>
    <property type="match status" value="1"/>
</dbReference>
<dbReference type="Pfam" id="PF09339">
    <property type="entry name" value="HTH_IclR"/>
    <property type="match status" value="1"/>
</dbReference>
<dbReference type="InterPro" id="IPR014757">
    <property type="entry name" value="Tscrpt_reg_IclR_C"/>
</dbReference>
<proteinExistence type="predicted"/>
<dbReference type="Proteomes" id="UP000219482">
    <property type="component" value="Unassembled WGS sequence"/>
</dbReference>
<evidence type="ECO:0000256" key="2">
    <source>
        <dbReference type="ARBA" id="ARBA00023015"/>
    </source>
</evidence>
<evidence type="ECO:0000256" key="4">
    <source>
        <dbReference type="ARBA" id="ARBA00023163"/>
    </source>
</evidence>
<evidence type="ECO:0000256" key="1">
    <source>
        <dbReference type="ARBA" id="ARBA00022798"/>
    </source>
</evidence>
<keyword evidence="1" id="KW-0319">Glycerol metabolism</keyword>
<dbReference type="Gene3D" id="3.30.450.40">
    <property type="match status" value="1"/>
</dbReference>